<dbReference type="EMBL" id="JARFYN010000023">
    <property type="protein sequence ID" value="MDL2407593.1"/>
    <property type="molecule type" value="Genomic_DNA"/>
</dbReference>
<evidence type="ECO:0000313" key="2">
    <source>
        <dbReference type="EMBL" id="MDL2407593.1"/>
    </source>
</evidence>
<protein>
    <recommendedName>
        <fullName evidence="1">GIY-YIG domain-containing protein</fullName>
    </recommendedName>
</protein>
<evidence type="ECO:0000259" key="1">
    <source>
        <dbReference type="PROSITE" id="PS50164"/>
    </source>
</evidence>
<organism evidence="2 3">
    <name type="scientific">Rhizobium calliandrae</name>
    <dbReference type="NCBI Taxonomy" id="1312182"/>
    <lineage>
        <taxon>Bacteria</taxon>
        <taxon>Pseudomonadati</taxon>
        <taxon>Pseudomonadota</taxon>
        <taxon>Alphaproteobacteria</taxon>
        <taxon>Hyphomicrobiales</taxon>
        <taxon>Rhizobiaceae</taxon>
        <taxon>Rhizobium/Agrobacterium group</taxon>
        <taxon>Rhizobium</taxon>
    </lineage>
</organism>
<dbReference type="Pfam" id="PF22945">
    <property type="entry name" value="LEM-3_GIY-YIG"/>
    <property type="match status" value="1"/>
</dbReference>
<comment type="caution">
    <text evidence="2">The sequence shown here is derived from an EMBL/GenBank/DDBJ whole genome shotgun (WGS) entry which is preliminary data.</text>
</comment>
<dbReference type="CDD" id="cd10440">
    <property type="entry name" value="GIY-YIG_COG3680"/>
    <property type="match status" value="1"/>
</dbReference>
<evidence type="ECO:0000313" key="3">
    <source>
        <dbReference type="Proteomes" id="UP001172630"/>
    </source>
</evidence>
<accession>A0ABT7KG60</accession>
<dbReference type="Proteomes" id="UP001172630">
    <property type="component" value="Unassembled WGS sequence"/>
</dbReference>
<dbReference type="RefSeq" id="WP_285880902.1">
    <property type="nucleotide sequence ID" value="NZ_JARFYN010000023.1"/>
</dbReference>
<dbReference type="PROSITE" id="PS50164">
    <property type="entry name" value="GIY_YIG"/>
    <property type="match status" value="1"/>
</dbReference>
<sequence length="256" mass="29006">MANYSFTYEVAEQLRAYVYRLIDPRNGETFYVGKGRGNRVFQHALEANIPDDQKSDIMGPKLDLIREIQCVGHEVKYVIHRHGMNDETAFQVEAALIDAYPMLRNAVRGHDASACGMATVEELLQRYNLPPLVLGKEHKLLAITINKLLGRRDQKVILDLIRYCWPLSRKRAQTVDYVLAVDRGVVVGAFKPLSWGPARAADFPDISGVVDETHRLAFQCERAPQDVWDLYVGALGKRISPRDLPPARQACRYINC</sequence>
<reference evidence="2" key="1">
    <citation type="submission" date="2023-06" db="EMBL/GenBank/DDBJ databases">
        <title>Phylogenetic Diversity of Rhizobium strains.</title>
        <authorList>
            <person name="Moura F.T."/>
            <person name="Helene L.C.F."/>
            <person name="Hungria M."/>
        </authorList>
    </citation>
    <scope>NUCLEOTIDE SEQUENCE</scope>
    <source>
        <strain evidence="2">CCGE524</strain>
    </source>
</reference>
<feature type="domain" description="GIY-YIG" evidence="1">
    <location>
        <begin position="14"/>
        <end position="106"/>
    </location>
</feature>
<gene>
    <name evidence="2" type="ORF">PY650_18370</name>
</gene>
<keyword evidence="3" id="KW-1185">Reference proteome</keyword>
<name>A0ABT7KG60_9HYPH</name>
<proteinExistence type="predicted"/>
<dbReference type="InterPro" id="IPR000305">
    <property type="entry name" value="GIY-YIG_endonuc"/>
</dbReference>